<evidence type="ECO:0000313" key="1">
    <source>
        <dbReference type="EMBL" id="TDS15938.1"/>
    </source>
</evidence>
<reference evidence="1 2" key="1">
    <citation type="submission" date="2019-03" db="EMBL/GenBank/DDBJ databases">
        <title>Genomic Encyclopedia of Type Strains, Phase III (KMG-III): the genomes of soil and plant-associated and newly described type strains.</title>
        <authorList>
            <person name="Whitman W."/>
        </authorList>
    </citation>
    <scope>NUCLEOTIDE SEQUENCE [LARGE SCALE GENOMIC DNA]</scope>
    <source>
        <strain evidence="1 2">CGMCC 1.12801</strain>
    </source>
</reference>
<keyword evidence="2" id="KW-1185">Reference proteome</keyword>
<proteinExistence type="predicted"/>
<sequence>MQMVKYLKQYRIPFSGLSAGKHKFDFEIDNKFFDCYEHSIVKKGQLKADVELTKQENMLVVNFHIYGKIQLNCDVCLSDFEAPQDFEERALVKFTEESWENNTEEVIVLAKTDYELDIAALLYEYINVRVPYYSKCTEQGVNLSCDPEMLAKISADVTEQDEENTEEKIDPRWDILKNIKNN</sequence>
<evidence type="ECO:0000313" key="2">
    <source>
        <dbReference type="Proteomes" id="UP000294752"/>
    </source>
</evidence>
<name>A0A4V6Q012_9SPHI</name>
<dbReference type="AlphaFoldDB" id="A0A4V6Q012"/>
<gene>
    <name evidence="1" type="ORF">B0I21_102255</name>
</gene>
<protein>
    <submittedName>
        <fullName evidence="1">Uncharacterized metal-binding protein YceD (DUF177 family)</fullName>
    </submittedName>
</protein>
<accession>A0A4V6Q012</accession>
<dbReference type="Proteomes" id="UP000294752">
    <property type="component" value="Unassembled WGS sequence"/>
</dbReference>
<organism evidence="1 2">
    <name type="scientific">Sphingobacterium paludis</name>
    <dbReference type="NCBI Taxonomy" id="1476465"/>
    <lineage>
        <taxon>Bacteria</taxon>
        <taxon>Pseudomonadati</taxon>
        <taxon>Bacteroidota</taxon>
        <taxon>Sphingobacteriia</taxon>
        <taxon>Sphingobacteriales</taxon>
        <taxon>Sphingobacteriaceae</taxon>
        <taxon>Sphingobacterium</taxon>
    </lineage>
</organism>
<comment type="caution">
    <text evidence="1">The sequence shown here is derived from an EMBL/GenBank/DDBJ whole genome shotgun (WGS) entry which is preliminary data.</text>
</comment>
<dbReference type="Pfam" id="PF02620">
    <property type="entry name" value="YceD"/>
    <property type="match status" value="1"/>
</dbReference>
<dbReference type="EMBL" id="SNZV01000002">
    <property type="protein sequence ID" value="TDS15938.1"/>
    <property type="molecule type" value="Genomic_DNA"/>
</dbReference>
<dbReference type="InterPro" id="IPR003772">
    <property type="entry name" value="YceD"/>
</dbReference>